<evidence type="ECO:0000256" key="1">
    <source>
        <dbReference type="SAM" id="MobiDB-lite"/>
    </source>
</evidence>
<dbReference type="Proteomes" id="UP000292957">
    <property type="component" value="Unassembled WGS sequence"/>
</dbReference>
<evidence type="ECO:0000256" key="2">
    <source>
        <dbReference type="SAM" id="Phobius"/>
    </source>
</evidence>
<dbReference type="EMBL" id="ML143453">
    <property type="protein sequence ID" value="TBU25957.1"/>
    <property type="molecule type" value="Genomic_DNA"/>
</dbReference>
<feature type="compositionally biased region" description="Polar residues" evidence="1">
    <location>
        <begin position="292"/>
        <end position="309"/>
    </location>
</feature>
<gene>
    <name evidence="3" type="ORF">BD311DRAFT_763630</name>
</gene>
<keyword evidence="2" id="KW-0472">Membrane</keyword>
<feature type="transmembrane region" description="Helical" evidence="2">
    <location>
        <begin position="18"/>
        <end position="36"/>
    </location>
</feature>
<protein>
    <submittedName>
        <fullName evidence="3">Uncharacterized protein</fullName>
    </submittedName>
</protein>
<feature type="transmembrane region" description="Helical" evidence="2">
    <location>
        <begin position="230"/>
        <end position="250"/>
    </location>
</feature>
<name>A0A4Q9NS11_9APHY</name>
<evidence type="ECO:0000313" key="3">
    <source>
        <dbReference type="EMBL" id="TBU25957.1"/>
    </source>
</evidence>
<feature type="transmembrane region" description="Helical" evidence="2">
    <location>
        <begin position="160"/>
        <end position="181"/>
    </location>
</feature>
<sequence length="322" mass="35642">MAIDVVQAEMISAFVESALYGFSVFLFGATIWALLYRRSTTKVNRVMVAVACILFFLSTMRWVVDVKLIYDGFIGSADPALFFQDTSKQTWKNAVYACQTFLGDGVLIYRAYIVWQSPWVIVIPVLSYLGMVVAAIHTVWSIAQPTVDSSNIFLRQTGQWVLSFYSTTLATNLLATSLIAYRLWTVNASVHGLRKSSGPMPILLIIVECGALYSCALISMIAAYTLHSNSAFLIIDITGPIIPITFYLIIIRVTMARIARTHVTSGSTSTGAHGQYPLRPWEVRIGRFTETYTTTDPYPSVSLPSQQDNKGTEPMTGEPAQV</sequence>
<keyword evidence="2" id="KW-1133">Transmembrane helix</keyword>
<accession>A0A4Q9NS11</accession>
<feature type="transmembrane region" description="Helical" evidence="2">
    <location>
        <begin position="43"/>
        <end position="64"/>
    </location>
</feature>
<feature type="region of interest" description="Disordered" evidence="1">
    <location>
        <begin position="292"/>
        <end position="322"/>
    </location>
</feature>
<feature type="transmembrane region" description="Helical" evidence="2">
    <location>
        <begin position="202"/>
        <end position="224"/>
    </location>
</feature>
<dbReference type="OrthoDB" id="3354175at2759"/>
<dbReference type="AlphaFoldDB" id="A0A4Q9NS11"/>
<reference evidence="3" key="1">
    <citation type="submission" date="2019-01" db="EMBL/GenBank/DDBJ databases">
        <title>Draft genome sequences of three monokaryotic isolates of the white-rot basidiomycete fungus Dichomitus squalens.</title>
        <authorList>
            <consortium name="DOE Joint Genome Institute"/>
            <person name="Lopez S.C."/>
            <person name="Andreopoulos B."/>
            <person name="Pangilinan J."/>
            <person name="Lipzen A."/>
            <person name="Riley R."/>
            <person name="Ahrendt S."/>
            <person name="Ng V."/>
            <person name="Barry K."/>
            <person name="Daum C."/>
            <person name="Grigoriev I.V."/>
            <person name="Hilden K.S."/>
            <person name="Makela M.R."/>
            <person name="de Vries R.P."/>
        </authorList>
    </citation>
    <scope>NUCLEOTIDE SEQUENCE [LARGE SCALE GENOMIC DNA]</scope>
    <source>
        <strain evidence="3">OM18370.1</strain>
    </source>
</reference>
<keyword evidence="2" id="KW-0812">Transmembrane</keyword>
<proteinExistence type="predicted"/>
<feature type="transmembrane region" description="Helical" evidence="2">
    <location>
        <begin position="119"/>
        <end position="140"/>
    </location>
</feature>
<organism evidence="3">
    <name type="scientific">Dichomitus squalens</name>
    <dbReference type="NCBI Taxonomy" id="114155"/>
    <lineage>
        <taxon>Eukaryota</taxon>
        <taxon>Fungi</taxon>
        <taxon>Dikarya</taxon>
        <taxon>Basidiomycota</taxon>
        <taxon>Agaricomycotina</taxon>
        <taxon>Agaricomycetes</taxon>
        <taxon>Polyporales</taxon>
        <taxon>Polyporaceae</taxon>
        <taxon>Dichomitus</taxon>
    </lineage>
</organism>